<organism evidence="1 2">
    <name type="scientific">Vespula maculifrons</name>
    <name type="common">Eastern yellow jacket</name>
    <name type="synonym">Wasp</name>
    <dbReference type="NCBI Taxonomy" id="7453"/>
    <lineage>
        <taxon>Eukaryota</taxon>
        <taxon>Metazoa</taxon>
        <taxon>Ecdysozoa</taxon>
        <taxon>Arthropoda</taxon>
        <taxon>Hexapoda</taxon>
        <taxon>Insecta</taxon>
        <taxon>Pterygota</taxon>
        <taxon>Neoptera</taxon>
        <taxon>Endopterygota</taxon>
        <taxon>Hymenoptera</taxon>
        <taxon>Apocrita</taxon>
        <taxon>Aculeata</taxon>
        <taxon>Vespoidea</taxon>
        <taxon>Vespidae</taxon>
        <taxon>Vespinae</taxon>
        <taxon>Vespula</taxon>
    </lineage>
</organism>
<evidence type="ECO:0000313" key="1">
    <source>
        <dbReference type="EMBL" id="KAL2749236.1"/>
    </source>
</evidence>
<protein>
    <submittedName>
        <fullName evidence="1">PiggyBac transposable element-derived protein 4-like</fullName>
    </submittedName>
</protein>
<accession>A0ABD2CW52</accession>
<comment type="caution">
    <text evidence="1">The sequence shown here is derived from an EMBL/GenBank/DDBJ whole genome shotgun (WGS) entry which is preliminary data.</text>
</comment>
<evidence type="ECO:0000313" key="2">
    <source>
        <dbReference type="Proteomes" id="UP001607303"/>
    </source>
</evidence>
<name>A0ABD2CW52_VESMC</name>
<dbReference type="Proteomes" id="UP001607303">
    <property type="component" value="Unassembled WGS sequence"/>
</dbReference>
<gene>
    <name evidence="1" type="ORF">V1477_002176</name>
</gene>
<reference evidence="1 2" key="1">
    <citation type="journal article" date="2024" name="Ann. Entomol. Soc. Am.">
        <title>Genomic analyses of the southern and eastern yellowjacket wasps (Hymenoptera: Vespidae) reveal evolutionary signatures of social life.</title>
        <authorList>
            <person name="Catto M.A."/>
            <person name="Caine P.B."/>
            <person name="Orr S.E."/>
            <person name="Hunt B.G."/>
            <person name="Goodisman M.A.D."/>
        </authorList>
    </citation>
    <scope>NUCLEOTIDE SEQUENCE [LARGE SCALE GENOMIC DNA]</scope>
    <source>
        <strain evidence="1">232</strain>
        <tissue evidence="1">Head and thorax</tissue>
    </source>
</reference>
<keyword evidence="2" id="KW-1185">Reference proteome</keyword>
<sequence>MLTAHIRQKILISYIYEIRRAKKASIYRLMNLLWYLKYGIDLFRNLLGIIKIVINQVYTLLLISSYFHLRVGVDQHNICQTNQITSDVNSKYVINGFPYLEYSVLLGEFVVLKLVEHSGK</sequence>
<proteinExistence type="predicted"/>
<dbReference type="AlphaFoldDB" id="A0ABD2CW52"/>
<dbReference type="EMBL" id="JAYRBN010000027">
    <property type="protein sequence ID" value="KAL2749236.1"/>
    <property type="molecule type" value="Genomic_DNA"/>
</dbReference>